<name>A0A848DJ79_9PSEU</name>
<dbReference type="GO" id="GO:0004190">
    <property type="term" value="F:aspartic-type endopeptidase activity"/>
    <property type="evidence" value="ECO:0007669"/>
    <property type="project" value="UniProtKB-KW"/>
</dbReference>
<evidence type="ECO:0000256" key="3">
    <source>
        <dbReference type="ARBA" id="ARBA00022750"/>
    </source>
</evidence>
<dbReference type="PANTHER" id="PTHR30302">
    <property type="entry name" value="HYDROGENASE 1 MATURATION PROTEASE"/>
    <property type="match status" value="1"/>
</dbReference>
<evidence type="ECO:0000256" key="1">
    <source>
        <dbReference type="ARBA" id="ARBA00006814"/>
    </source>
</evidence>
<dbReference type="InterPro" id="IPR000671">
    <property type="entry name" value="Peptidase_A31"/>
</dbReference>
<dbReference type="GO" id="GO:0016485">
    <property type="term" value="P:protein processing"/>
    <property type="evidence" value="ECO:0007669"/>
    <property type="project" value="TreeGrafter"/>
</dbReference>
<dbReference type="PRINTS" id="PR00446">
    <property type="entry name" value="HYDRGNUPTAKE"/>
</dbReference>
<dbReference type="GO" id="GO:0008047">
    <property type="term" value="F:enzyme activator activity"/>
    <property type="evidence" value="ECO:0007669"/>
    <property type="project" value="InterPro"/>
</dbReference>
<accession>A0A848DJ79</accession>
<sequence length="176" mass="17869">MAGVGNVFLSDDGFGVEVAQRLLVRGGLPEGAEVADIGIRGVHLAYQLLDGYDGLVLVDAVPRGGPPGTIYRLEHDLNASRDGTEPGAALDGHGMDPATVLALLAELAAANGVARPVRRVLVVGCQPAVLDEGMGLSEPVAAAVEPALHAVDELVGLLLGSTVRRAAQNASEGVPS</sequence>
<comment type="caution">
    <text evidence="5">The sequence shown here is derived from an EMBL/GenBank/DDBJ whole genome shotgun (WGS) entry which is preliminary data.</text>
</comment>
<dbReference type="Gene3D" id="3.40.50.1450">
    <property type="entry name" value="HybD-like"/>
    <property type="match status" value="1"/>
</dbReference>
<dbReference type="SUPFAM" id="SSF53163">
    <property type="entry name" value="HybD-like"/>
    <property type="match status" value="1"/>
</dbReference>
<comment type="similarity">
    <text evidence="1">Belongs to the peptidase A31 family.</text>
</comment>
<keyword evidence="4" id="KW-0378">Hydrolase</keyword>
<keyword evidence="2 5" id="KW-0645">Protease</keyword>
<dbReference type="EMBL" id="JAAXKZ010000047">
    <property type="protein sequence ID" value="NMH92760.1"/>
    <property type="molecule type" value="Genomic_DNA"/>
</dbReference>
<organism evidence="5 6">
    <name type="scientific">Pseudonocardia bannensis</name>
    <dbReference type="NCBI Taxonomy" id="630973"/>
    <lineage>
        <taxon>Bacteria</taxon>
        <taxon>Bacillati</taxon>
        <taxon>Actinomycetota</taxon>
        <taxon>Actinomycetes</taxon>
        <taxon>Pseudonocardiales</taxon>
        <taxon>Pseudonocardiaceae</taxon>
        <taxon>Pseudonocardia</taxon>
    </lineage>
</organism>
<dbReference type="AlphaFoldDB" id="A0A848DJ79"/>
<keyword evidence="6" id="KW-1185">Reference proteome</keyword>
<dbReference type="Proteomes" id="UP000586918">
    <property type="component" value="Unassembled WGS sequence"/>
</dbReference>
<evidence type="ECO:0000313" key="6">
    <source>
        <dbReference type="Proteomes" id="UP000586918"/>
    </source>
</evidence>
<reference evidence="5 6" key="1">
    <citation type="submission" date="2020-04" db="EMBL/GenBank/DDBJ databases">
        <authorList>
            <person name="Klaysubun C."/>
            <person name="Duangmal K."/>
            <person name="Lipun K."/>
        </authorList>
    </citation>
    <scope>NUCLEOTIDE SEQUENCE [LARGE SCALE GENOMIC DNA]</scope>
    <source>
        <strain evidence="5 6">DSM 45300</strain>
    </source>
</reference>
<dbReference type="InterPro" id="IPR023430">
    <property type="entry name" value="Pept_HybD-like_dom_sf"/>
</dbReference>
<dbReference type="PANTHER" id="PTHR30302:SF1">
    <property type="entry name" value="HYDROGENASE 2 MATURATION PROTEASE"/>
    <property type="match status" value="1"/>
</dbReference>
<proteinExistence type="inferred from homology"/>
<protein>
    <submittedName>
        <fullName evidence="5">Hydrogenase maturation protease</fullName>
    </submittedName>
</protein>
<keyword evidence="3" id="KW-0064">Aspartyl protease</keyword>
<evidence type="ECO:0000256" key="2">
    <source>
        <dbReference type="ARBA" id="ARBA00022670"/>
    </source>
</evidence>
<dbReference type="NCBIfam" id="TIGR00072">
    <property type="entry name" value="hydrog_prot"/>
    <property type="match status" value="1"/>
</dbReference>
<evidence type="ECO:0000313" key="5">
    <source>
        <dbReference type="EMBL" id="NMH92760.1"/>
    </source>
</evidence>
<dbReference type="Pfam" id="PF01750">
    <property type="entry name" value="HycI"/>
    <property type="match status" value="1"/>
</dbReference>
<evidence type="ECO:0000256" key="4">
    <source>
        <dbReference type="ARBA" id="ARBA00022801"/>
    </source>
</evidence>
<gene>
    <name evidence="5" type="ORF">HF519_14505</name>
</gene>